<name>A0ACD0NSB3_9BASI</name>
<sequence>MTMSSPSLTPSKVAPRGPDPNLSVYYKLAFFSVALFAAPLAAYFAAKDRLFDGNPTYAGGLAALVANLVLIAYIVAAFLEDSGETRPKGSGGVAKVGGQDLPSPSDQDTKKDR</sequence>
<accession>A0ACD0NSB3</accession>
<evidence type="ECO:0000313" key="2">
    <source>
        <dbReference type="Proteomes" id="UP000245626"/>
    </source>
</evidence>
<keyword evidence="2" id="KW-1185">Reference proteome</keyword>
<dbReference type="Proteomes" id="UP000245626">
    <property type="component" value="Unassembled WGS sequence"/>
</dbReference>
<reference evidence="1 2" key="1">
    <citation type="journal article" date="2018" name="Mol. Biol. Evol.">
        <title>Broad Genomic Sampling Reveals a Smut Pathogenic Ancestry of the Fungal Clade Ustilaginomycotina.</title>
        <authorList>
            <person name="Kijpornyongpan T."/>
            <person name="Mondo S.J."/>
            <person name="Barry K."/>
            <person name="Sandor L."/>
            <person name="Lee J."/>
            <person name="Lipzen A."/>
            <person name="Pangilinan J."/>
            <person name="LaButti K."/>
            <person name="Hainaut M."/>
            <person name="Henrissat B."/>
            <person name="Grigoriev I.V."/>
            <person name="Spatafora J.W."/>
            <person name="Aime M.C."/>
        </authorList>
    </citation>
    <scope>NUCLEOTIDE SEQUENCE [LARGE SCALE GENOMIC DNA]</scope>
    <source>
        <strain evidence="1 2">SA 807</strain>
    </source>
</reference>
<dbReference type="EMBL" id="KZ820150">
    <property type="protein sequence ID" value="PWN48730.1"/>
    <property type="molecule type" value="Genomic_DNA"/>
</dbReference>
<protein>
    <submittedName>
        <fullName evidence="1">Uncharacterized protein</fullName>
    </submittedName>
</protein>
<gene>
    <name evidence="1" type="ORF">IE53DRAFT_180684</name>
</gene>
<evidence type="ECO:0000313" key="1">
    <source>
        <dbReference type="EMBL" id="PWN48730.1"/>
    </source>
</evidence>
<proteinExistence type="predicted"/>
<organism evidence="1 2">
    <name type="scientific">Violaceomyces palustris</name>
    <dbReference type="NCBI Taxonomy" id="1673888"/>
    <lineage>
        <taxon>Eukaryota</taxon>
        <taxon>Fungi</taxon>
        <taxon>Dikarya</taxon>
        <taxon>Basidiomycota</taxon>
        <taxon>Ustilaginomycotina</taxon>
        <taxon>Ustilaginomycetes</taxon>
        <taxon>Violaceomycetales</taxon>
        <taxon>Violaceomycetaceae</taxon>
        <taxon>Violaceomyces</taxon>
    </lineage>
</organism>